<dbReference type="EMBL" id="BAFE01000089">
    <property type="protein sequence ID" value="GAB49423.1"/>
    <property type="molecule type" value="Genomic_DNA"/>
</dbReference>
<evidence type="ECO:0000313" key="7">
    <source>
        <dbReference type="EMBL" id="GAB49423.1"/>
    </source>
</evidence>
<proteinExistence type="inferred from homology"/>
<feature type="chain" id="PRO_5038827696" evidence="5">
    <location>
        <begin position="19"/>
        <end position="329"/>
    </location>
</feature>
<accession>H5UUL5</accession>
<dbReference type="STRING" id="1089455.MOPEL_130_00300"/>
<reference evidence="7 8" key="1">
    <citation type="submission" date="2012-02" db="EMBL/GenBank/DDBJ databases">
        <title>Whole genome shotgun sequence of Mobilicoccus pelagius NBRC 104925.</title>
        <authorList>
            <person name="Yoshida Y."/>
            <person name="Hosoyama A."/>
            <person name="Tsuchikane K."/>
            <person name="Katsumata H."/>
            <person name="Yamazaki S."/>
            <person name="Fujita N."/>
        </authorList>
    </citation>
    <scope>NUCLEOTIDE SEQUENCE [LARGE SCALE GENOMIC DNA]</scope>
    <source>
        <strain evidence="7 8">NBRC 104925</strain>
    </source>
</reference>
<comment type="caution">
    <text evidence="7">The sequence shown here is derived from an EMBL/GenBank/DDBJ whole genome shotgun (WGS) entry which is preliminary data.</text>
</comment>
<evidence type="ECO:0000256" key="3">
    <source>
        <dbReference type="ARBA" id="ARBA00022448"/>
    </source>
</evidence>
<comment type="subcellular location">
    <subcellularLocation>
        <location evidence="1">Cell envelope</location>
    </subcellularLocation>
</comment>
<evidence type="ECO:0000256" key="5">
    <source>
        <dbReference type="SAM" id="SignalP"/>
    </source>
</evidence>
<dbReference type="InterPro" id="IPR051313">
    <property type="entry name" value="Bact_iron-sidero_bind"/>
</dbReference>
<dbReference type="GO" id="GO:1901678">
    <property type="term" value="P:iron coordination entity transport"/>
    <property type="evidence" value="ECO:0007669"/>
    <property type="project" value="UniProtKB-ARBA"/>
</dbReference>
<dbReference type="InterPro" id="IPR002491">
    <property type="entry name" value="ABC_transptr_periplasmic_BD"/>
</dbReference>
<comment type="similarity">
    <text evidence="2">Belongs to the bacterial solute-binding protein 8 family.</text>
</comment>
<dbReference type="RefSeq" id="WP_009483266.1">
    <property type="nucleotide sequence ID" value="NZ_BAFE01000089.1"/>
</dbReference>
<gene>
    <name evidence="7" type="ORF">MOPEL_130_00300</name>
</gene>
<dbReference type="GO" id="GO:0030288">
    <property type="term" value="C:outer membrane-bounded periplasmic space"/>
    <property type="evidence" value="ECO:0007669"/>
    <property type="project" value="TreeGrafter"/>
</dbReference>
<keyword evidence="4 5" id="KW-0732">Signal</keyword>
<dbReference type="AlphaFoldDB" id="H5UUL5"/>
<feature type="signal peptide" evidence="5">
    <location>
        <begin position="1"/>
        <end position="18"/>
    </location>
</feature>
<evidence type="ECO:0000256" key="4">
    <source>
        <dbReference type="ARBA" id="ARBA00022729"/>
    </source>
</evidence>
<dbReference type="PANTHER" id="PTHR30532:SF28">
    <property type="entry name" value="PETROBACTIN-BINDING PROTEIN YCLQ"/>
    <property type="match status" value="1"/>
</dbReference>
<dbReference type="Gene3D" id="3.40.50.1980">
    <property type="entry name" value="Nitrogenase molybdenum iron protein domain"/>
    <property type="match status" value="2"/>
</dbReference>
<dbReference type="PROSITE" id="PS51257">
    <property type="entry name" value="PROKAR_LIPOPROTEIN"/>
    <property type="match status" value="1"/>
</dbReference>
<keyword evidence="3" id="KW-0813">Transport</keyword>
<dbReference type="PROSITE" id="PS50983">
    <property type="entry name" value="FE_B12_PBP"/>
    <property type="match status" value="1"/>
</dbReference>
<evidence type="ECO:0000256" key="2">
    <source>
        <dbReference type="ARBA" id="ARBA00008814"/>
    </source>
</evidence>
<keyword evidence="8" id="KW-1185">Reference proteome</keyword>
<protein>
    <submittedName>
        <fullName evidence="7">Putative ABC transporter substrate-binding protein</fullName>
    </submittedName>
</protein>
<sequence>MSRTLAITLSLTATLGLAACGSPTDEKAAATGAAASSSPDAQGTLTVASKGGDVQVPRNPQRVVALDNTSFETLQAFGITPVAAPKGLLPKDLDAWKKDPNVLDVGNHREPKLEVVAQARPDLIVGGKRFEKVTDDLQKLSPVVDLAPEVESRDYVADLKKQTTTIGEIFGRQADAKALNDALDASVAKAVKAAKATSGQTVFLANHNGGKIDNAAGRIGALLQPLPMTEVFGTTPNSESVHQDSSLSPETIAAKNPDVMIVMDRDAAVAKPGETVTPASRTIEAQKAWKNTTFAKNGDIVYLRDTFYTTEGIQAYTDAYTRIAETLQR</sequence>
<dbReference type="PANTHER" id="PTHR30532">
    <property type="entry name" value="IRON III DICITRATE-BINDING PERIPLASMIC PROTEIN"/>
    <property type="match status" value="1"/>
</dbReference>
<evidence type="ECO:0000313" key="8">
    <source>
        <dbReference type="Proteomes" id="UP000004367"/>
    </source>
</evidence>
<dbReference type="SUPFAM" id="SSF53807">
    <property type="entry name" value="Helical backbone' metal receptor"/>
    <property type="match status" value="1"/>
</dbReference>
<dbReference type="OrthoDB" id="63946at2"/>
<evidence type="ECO:0000256" key="1">
    <source>
        <dbReference type="ARBA" id="ARBA00004196"/>
    </source>
</evidence>
<dbReference type="eggNOG" id="COG4607">
    <property type="taxonomic scope" value="Bacteria"/>
</dbReference>
<evidence type="ECO:0000259" key="6">
    <source>
        <dbReference type="PROSITE" id="PS50983"/>
    </source>
</evidence>
<dbReference type="Proteomes" id="UP000004367">
    <property type="component" value="Unassembled WGS sequence"/>
</dbReference>
<name>H5UUL5_9MICO</name>
<feature type="domain" description="Fe/B12 periplasmic-binding" evidence="6">
    <location>
        <begin position="62"/>
        <end position="329"/>
    </location>
</feature>
<organism evidence="7 8">
    <name type="scientific">Mobilicoccus pelagius NBRC 104925</name>
    <dbReference type="NCBI Taxonomy" id="1089455"/>
    <lineage>
        <taxon>Bacteria</taxon>
        <taxon>Bacillati</taxon>
        <taxon>Actinomycetota</taxon>
        <taxon>Actinomycetes</taxon>
        <taxon>Micrococcales</taxon>
        <taxon>Dermatophilaceae</taxon>
        <taxon>Mobilicoccus</taxon>
    </lineage>
</organism>
<dbReference type="Pfam" id="PF01497">
    <property type="entry name" value="Peripla_BP_2"/>
    <property type="match status" value="1"/>
</dbReference>